<keyword evidence="3" id="KW-1185">Reference proteome</keyword>
<dbReference type="InterPro" id="IPR043504">
    <property type="entry name" value="Peptidase_S1_PA_chymotrypsin"/>
</dbReference>
<accession>A0ABQ2WLN1</accession>
<reference evidence="3" key="1">
    <citation type="journal article" date="2019" name="Int. J. Syst. Evol. Microbiol.">
        <title>The Global Catalogue of Microorganisms (GCM) 10K type strain sequencing project: providing services to taxonomists for standard genome sequencing and annotation.</title>
        <authorList>
            <consortium name="The Broad Institute Genomics Platform"/>
            <consortium name="The Broad Institute Genome Sequencing Center for Infectious Disease"/>
            <person name="Wu L."/>
            <person name="Ma J."/>
        </authorList>
    </citation>
    <scope>NUCLEOTIDE SEQUENCE [LARGE SCALE GENOMIC DNA]</scope>
    <source>
        <strain evidence="3">KCTC 23723</strain>
    </source>
</reference>
<proteinExistence type="predicted"/>
<dbReference type="PANTHER" id="PTHR43019">
    <property type="entry name" value="SERINE ENDOPROTEASE DEGS"/>
    <property type="match status" value="1"/>
</dbReference>
<evidence type="ECO:0000256" key="1">
    <source>
        <dbReference type="SAM" id="SignalP"/>
    </source>
</evidence>
<evidence type="ECO:0008006" key="4">
    <source>
        <dbReference type="Google" id="ProtNLM"/>
    </source>
</evidence>
<gene>
    <name evidence="2" type="ORF">GCM10008111_18510</name>
</gene>
<dbReference type="EMBL" id="BMYR01000007">
    <property type="protein sequence ID" value="GGW62843.1"/>
    <property type="molecule type" value="Genomic_DNA"/>
</dbReference>
<organism evidence="2 3">
    <name type="scientific">Alishewanella tabrizica</name>
    <dbReference type="NCBI Taxonomy" id="671278"/>
    <lineage>
        <taxon>Bacteria</taxon>
        <taxon>Pseudomonadati</taxon>
        <taxon>Pseudomonadota</taxon>
        <taxon>Gammaproteobacteria</taxon>
        <taxon>Alteromonadales</taxon>
        <taxon>Alteromonadaceae</taxon>
        <taxon>Alishewanella</taxon>
    </lineage>
</organism>
<dbReference type="Pfam" id="PF13365">
    <property type="entry name" value="Trypsin_2"/>
    <property type="match status" value="1"/>
</dbReference>
<dbReference type="SUPFAM" id="SSF50494">
    <property type="entry name" value="Trypsin-like serine proteases"/>
    <property type="match status" value="1"/>
</dbReference>
<dbReference type="Proteomes" id="UP000634667">
    <property type="component" value="Unassembled WGS sequence"/>
</dbReference>
<dbReference type="InterPro" id="IPR009003">
    <property type="entry name" value="Peptidase_S1_PA"/>
</dbReference>
<sequence>MLFTKTIFLFIVFLYSTTVFAQLATTVKQIKPSIVAIGIHNPSATPRVKLVGTGFVVSPGNRIVTNFHVISAPLNDRELETYVVISGSGTQLLQHSIMAQTVSPAHDLAVLTIEKTLPALSLKANNALLDEGEDIAFTGFPITQVLGLYPATHRGIVAAHTPVAIPVDHSSNLHAAAIRRLAAPYLVYQLDAVAYPGNSGSPLYLPSTGEVIGVINMVHVKSTREAVLSDPSGISYAIPVEHLKALLRENR</sequence>
<comment type="caution">
    <text evidence="2">The sequence shown here is derived from an EMBL/GenBank/DDBJ whole genome shotgun (WGS) entry which is preliminary data.</text>
</comment>
<keyword evidence="1" id="KW-0732">Signal</keyword>
<feature type="signal peptide" evidence="1">
    <location>
        <begin position="1"/>
        <end position="21"/>
    </location>
</feature>
<dbReference type="RefSeq" id="WP_189482793.1">
    <property type="nucleotide sequence ID" value="NZ_BMYR01000007.1"/>
</dbReference>
<protein>
    <recommendedName>
        <fullName evidence="4">Serine protease</fullName>
    </recommendedName>
</protein>
<evidence type="ECO:0000313" key="2">
    <source>
        <dbReference type="EMBL" id="GGW62843.1"/>
    </source>
</evidence>
<evidence type="ECO:0000313" key="3">
    <source>
        <dbReference type="Proteomes" id="UP000634667"/>
    </source>
</evidence>
<feature type="chain" id="PRO_5045675159" description="Serine protease" evidence="1">
    <location>
        <begin position="22"/>
        <end position="251"/>
    </location>
</feature>
<name>A0ABQ2WLN1_9ALTE</name>
<dbReference type="PANTHER" id="PTHR43019:SF23">
    <property type="entry name" value="PROTEASE DO-LIKE 5, CHLOROPLASTIC"/>
    <property type="match status" value="1"/>
</dbReference>
<dbReference type="Gene3D" id="2.40.10.10">
    <property type="entry name" value="Trypsin-like serine proteases"/>
    <property type="match status" value="2"/>
</dbReference>